<feature type="region of interest" description="Disordered" evidence="1">
    <location>
        <begin position="182"/>
        <end position="201"/>
    </location>
</feature>
<dbReference type="OrthoDB" id="1490278at2"/>
<gene>
    <name evidence="2" type="ORF">FUA23_02165</name>
</gene>
<protein>
    <submittedName>
        <fullName evidence="2">Uncharacterized protein</fullName>
    </submittedName>
</protein>
<dbReference type="EMBL" id="VOXD01000002">
    <property type="protein sequence ID" value="TXF91523.1"/>
    <property type="molecule type" value="Genomic_DNA"/>
</dbReference>
<comment type="caution">
    <text evidence="2">The sequence shown here is derived from an EMBL/GenBank/DDBJ whole genome shotgun (WGS) entry which is preliminary data.</text>
</comment>
<organism evidence="2 3">
    <name type="scientific">Neolewinella aurantiaca</name>
    <dbReference type="NCBI Taxonomy" id="2602767"/>
    <lineage>
        <taxon>Bacteria</taxon>
        <taxon>Pseudomonadati</taxon>
        <taxon>Bacteroidota</taxon>
        <taxon>Saprospiria</taxon>
        <taxon>Saprospirales</taxon>
        <taxon>Lewinellaceae</taxon>
        <taxon>Neolewinella</taxon>
    </lineage>
</organism>
<sequence>MQSVDKLGVVILVLLFWAGTQVQCAGQELRTNSAGEKIIVYPDGSARYFNDLTLIDEQQKDSAGAAYPVVKVVIEPLSGGVDPTIADLKAIAERKLQLAREAETLARARATAALNNRVALERDLEAARLAGRAEEVAALQRRLQLTRQVEADALNERTAAEQRAASANVVVAEGRYVDAYNEARRKEREGPAAPKPANRTEKDLKMLFPAAPVFSGFGEAAGRIPVSEPPPCTNNLPAQRMGGPRPVTYPTLFFTHTDENLRPFLDGKEYLRATAWTSRDDRGDRYLHVRYTFANPNVLTSYGYLAQNSSLSLHLLNGRHLSLQAAREAVGIIDHGRREVNYDVTYLLPRGAAAELRNQALDYVRVFWSSGFEQYEVYQVEVLRQLMECL</sequence>
<name>A0A5C7FYA8_9BACT</name>
<dbReference type="Proteomes" id="UP000321907">
    <property type="component" value="Unassembled WGS sequence"/>
</dbReference>
<dbReference type="AlphaFoldDB" id="A0A5C7FYA8"/>
<keyword evidence="3" id="KW-1185">Reference proteome</keyword>
<evidence type="ECO:0000313" key="2">
    <source>
        <dbReference type="EMBL" id="TXF91523.1"/>
    </source>
</evidence>
<reference evidence="2 3" key="1">
    <citation type="submission" date="2019-08" db="EMBL/GenBank/DDBJ databases">
        <title>Lewinella sp. strain SSH13 Genome sequencing and assembly.</title>
        <authorList>
            <person name="Kim I."/>
        </authorList>
    </citation>
    <scope>NUCLEOTIDE SEQUENCE [LARGE SCALE GENOMIC DNA]</scope>
    <source>
        <strain evidence="2 3">SSH13</strain>
    </source>
</reference>
<dbReference type="RefSeq" id="WP_147929063.1">
    <property type="nucleotide sequence ID" value="NZ_VOXD01000002.1"/>
</dbReference>
<proteinExistence type="predicted"/>
<evidence type="ECO:0000313" key="3">
    <source>
        <dbReference type="Proteomes" id="UP000321907"/>
    </source>
</evidence>
<accession>A0A5C7FYA8</accession>
<evidence type="ECO:0000256" key="1">
    <source>
        <dbReference type="SAM" id="MobiDB-lite"/>
    </source>
</evidence>